<gene>
    <name evidence="2" type="ORF">Fot_54647</name>
</gene>
<dbReference type="EMBL" id="JBFOLJ010000022">
    <property type="protein sequence ID" value="KAL2459398.1"/>
    <property type="molecule type" value="Genomic_DNA"/>
</dbReference>
<feature type="transmembrane region" description="Helical" evidence="1">
    <location>
        <begin position="6"/>
        <end position="26"/>
    </location>
</feature>
<evidence type="ECO:0000256" key="1">
    <source>
        <dbReference type="SAM" id="Phobius"/>
    </source>
</evidence>
<keyword evidence="3" id="KW-1185">Reference proteome</keyword>
<accession>A0ABD1P7Q3</accession>
<organism evidence="2 3">
    <name type="scientific">Forsythia ovata</name>
    <dbReference type="NCBI Taxonomy" id="205694"/>
    <lineage>
        <taxon>Eukaryota</taxon>
        <taxon>Viridiplantae</taxon>
        <taxon>Streptophyta</taxon>
        <taxon>Embryophyta</taxon>
        <taxon>Tracheophyta</taxon>
        <taxon>Spermatophyta</taxon>
        <taxon>Magnoliopsida</taxon>
        <taxon>eudicotyledons</taxon>
        <taxon>Gunneridae</taxon>
        <taxon>Pentapetalae</taxon>
        <taxon>asterids</taxon>
        <taxon>lamiids</taxon>
        <taxon>Lamiales</taxon>
        <taxon>Oleaceae</taxon>
        <taxon>Forsythieae</taxon>
        <taxon>Forsythia</taxon>
    </lineage>
</organism>
<evidence type="ECO:0000313" key="2">
    <source>
        <dbReference type="EMBL" id="KAL2459398.1"/>
    </source>
</evidence>
<reference evidence="3" key="1">
    <citation type="submission" date="2024-07" db="EMBL/GenBank/DDBJ databases">
        <title>Two chromosome-level genome assemblies of Korean endemic species Abeliophyllum distichum and Forsythia ovata (Oleaceae).</title>
        <authorList>
            <person name="Jang H."/>
        </authorList>
    </citation>
    <scope>NUCLEOTIDE SEQUENCE [LARGE SCALE GENOMIC DNA]</scope>
</reference>
<keyword evidence="1" id="KW-0812">Transmembrane</keyword>
<proteinExistence type="predicted"/>
<keyword evidence="1" id="KW-0472">Membrane</keyword>
<evidence type="ECO:0000313" key="3">
    <source>
        <dbReference type="Proteomes" id="UP001604277"/>
    </source>
</evidence>
<dbReference type="Proteomes" id="UP001604277">
    <property type="component" value="Unassembled WGS sequence"/>
</dbReference>
<sequence>MDIQIIVSAILLLILAAILIAIYIYLVRKAFRMNNINGGTSVPSQIPRISRIPNMSSDDIKELPCFDYKVEEKENSPVECAVCLENFRGGEKCSGQEGFDNGMELKRQYIAIPKIKGIPPSKSKIDA</sequence>
<keyword evidence="1" id="KW-1133">Transmembrane helix</keyword>
<comment type="caution">
    <text evidence="2">The sequence shown here is derived from an EMBL/GenBank/DDBJ whole genome shotgun (WGS) entry which is preliminary data.</text>
</comment>
<name>A0ABD1P7Q3_9LAMI</name>
<dbReference type="AlphaFoldDB" id="A0ABD1P7Q3"/>
<protein>
    <submittedName>
        <fullName evidence="2">RING-type domain-containing protein</fullName>
    </submittedName>
</protein>